<name>A0A1Y1W6H8_9FUNG</name>
<comment type="caution">
    <text evidence="1">The sequence shown here is derived from an EMBL/GenBank/DDBJ whole genome shotgun (WGS) entry which is preliminary data.</text>
</comment>
<evidence type="ECO:0000313" key="2">
    <source>
        <dbReference type="Proteomes" id="UP000193922"/>
    </source>
</evidence>
<keyword evidence="2" id="KW-1185">Reference proteome</keyword>
<dbReference type="EMBL" id="MCFD01000008">
    <property type="protein sequence ID" value="ORX69121.1"/>
    <property type="molecule type" value="Genomic_DNA"/>
</dbReference>
<reference evidence="1 2" key="1">
    <citation type="submission" date="2016-07" db="EMBL/GenBank/DDBJ databases">
        <title>Pervasive Adenine N6-methylation of Active Genes in Fungi.</title>
        <authorList>
            <consortium name="DOE Joint Genome Institute"/>
            <person name="Mondo S.J."/>
            <person name="Dannebaum R.O."/>
            <person name="Kuo R.C."/>
            <person name="Labutti K."/>
            <person name="Haridas S."/>
            <person name="Kuo A."/>
            <person name="Salamov A."/>
            <person name="Ahrendt S.R."/>
            <person name="Lipzen A."/>
            <person name="Sullivan W."/>
            <person name="Andreopoulos W.B."/>
            <person name="Clum A."/>
            <person name="Lindquist E."/>
            <person name="Daum C."/>
            <person name="Ramamoorthy G.K."/>
            <person name="Gryganskyi A."/>
            <person name="Culley D."/>
            <person name="Magnuson J.K."/>
            <person name="James T.Y."/>
            <person name="O'Malley M.A."/>
            <person name="Stajich J.E."/>
            <person name="Spatafora J.W."/>
            <person name="Visel A."/>
            <person name="Grigoriev I.V."/>
        </authorList>
    </citation>
    <scope>NUCLEOTIDE SEQUENCE [LARGE SCALE GENOMIC DNA]</scope>
    <source>
        <strain evidence="1 2">ATCC 12442</strain>
    </source>
</reference>
<dbReference type="RefSeq" id="XP_040742853.1">
    <property type="nucleotide sequence ID" value="XM_040883797.1"/>
</dbReference>
<protein>
    <submittedName>
        <fullName evidence="1">Uncharacterized protein</fullName>
    </submittedName>
</protein>
<sequence length="299" mass="33084">MTSRRFWRSRVSTTATRTAVAPRNSTHSTTHAFSVTHTHRRAVGLLRANQHMLRSVSRVAVPISAGSRLSTNDAAPVAAENTRSVRLACRMGTGARLRRRNADRAAKDGQEEHVEQLDPLVEKQRCTALTKGRVQNPQYVQKTVDACQHRDFARWNPRYPPLLWRLRPDPPMYSGHQIRQLLPHGAVALNLHLCGPWVQAPCMLAMCCCRSGCSAQSRIAAAAAAGRSSLCCAEAWPVMTRRKMSSAAVGYWSPVRLRPAAAAGAPGTASKCRYRTPPLLAMIPPICCWLLLLRTVLRR</sequence>
<accession>A0A1Y1W6H8</accession>
<dbReference type="GeneID" id="63800445"/>
<dbReference type="Proteomes" id="UP000193922">
    <property type="component" value="Unassembled WGS sequence"/>
</dbReference>
<gene>
    <name evidence="1" type="ORF">DL89DRAFT_171899</name>
</gene>
<evidence type="ECO:0000313" key="1">
    <source>
        <dbReference type="EMBL" id="ORX69121.1"/>
    </source>
</evidence>
<proteinExistence type="predicted"/>
<organism evidence="1 2">
    <name type="scientific">Linderina pennispora</name>
    <dbReference type="NCBI Taxonomy" id="61395"/>
    <lineage>
        <taxon>Eukaryota</taxon>
        <taxon>Fungi</taxon>
        <taxon>Fungi incertae sedis</taxon>
        <taxon>Zoopagomycota</taxon>
        <taxon>Kickxellomycotina</taxon>
        <taxon>Kickxellomycetes</taxon>
        <taxon>Kickxellales</taxon>
        <taxon>Kickxellaceae</taxon>
        <taxon>Linderina</taxon>
    </lineage>
</organism>
<dbReference type="AlphaFoldDB" id="A0A1Y1W6H8"/>